<keyword evidence="2" id="KW-1185">Reference proteome</keyword>
<dbReference type="EMBL" id="BAABUJ010000017">
    <property type="protein sequence ID" value="GAA5801078.1"/>
    <property type="molecule type" value="Genomic_DNA"/>
</dbReference>
<sequence>MLVRRGLDEAKRKALSETVDPKTQWSMICQDKRAELSVSGRRVTPLDETDENAPPLINVLSDLAGEMWSATRDSTARAQHDRYTSLGRQFGRYWVIRFTDLKGLRTISTGLSFLNKKPDSER</sequence>
<comment type="caution">
    <text evidence="1">The sequence shown here is derived from an EMBL/GenBank/DDBJ whole genome shotgun (WGS) entry which is preliminary data.</text>
</comment>
<evidence type="ECO:0000313" key="1">
    <source>
        <dbReference type="EMBL" id="GAA5801078.1"/>
    </source>
</evidence>
<organism evidence="1 2">
    <name type="scientific">Helicostylum pulchrum</name>
    <dbReference type="NCBI Taxonomy" id="562976"/>
    <lineage>
        <taxon>Eukaryota</taxon>
        <taxon>Fungi</taxon>
        <taxon>Fungi incertae sedis</taxon>
        <taxon>Mucoromycota</taxon>
        <taxon>Mucoromycotina</taxon>
        <taxon>Mucoromycetes</taxon>
        <taxon>Mucorales</taxon>
        <taxon>Mucorineae</taxon>
        <taxon>Mucoraceae</taxon>
        <taxon>Helicostylum</taxon>
    </lineage>
</organism>
<dbReference type="Proteomes" id="UP001476247">
    <property type="component" value="Unassembled WGS sequence"/>
</dbReference>
<protein>
    <submittedName>
        <fullName evidence="1">Uncharacterized protein</fullName>
    </submittedName>
</protein>
<proteinExistence type="predicted"/>
<evidence type="ECO:0000313" key="2">
    <source>
        <dbReference type="Proteomes" id="UP001476247"/>
    </source>
</evidence>
<gene>
    <name evidence="1" type="ORF">HPULCUR_006520</name>
</gene>
<accession>A0ABP9Y2R1</accession>
<name>A0ABP9Y2R1_9FUNG</name>
<reference evidence="1 2" key="1">
    <citation type="submission" date="2024-04" db="EMBL/GenBank/DDBJ databases">
        <title>genome sequences of Mucor flavus KT1a and Helicostylum pulchrum KT1b strains isolation_sourced from the surface of a dry-aged beef.</title>
        <authorList>
            <person name="Toyotome T."/>
            <person name="Hosono M."/>
            <person name="Torimaru M."/>
            <person name="Fukuda K."/>
            <person name="Mikami N."/>
        </authorList>
    </citation>
    <scope>NUCLEOTIDE SEQUENCE [LARGE SCALE GENOMIC DNA]</scope>
    <source>
        <strain evidence="1 2">KT1b</strain>
    </source>
</reference>